<evidence type="ECO:0008006" key="5">
    <source>
        <dbReference type="Google" id="ProtNLM"/>
    </source>
</evidence>
<evidence type="ECO:0000256" key="1">
    <source>
        <dbReference type="ARBA" id="ARBA00023002"/>
    </source>
</evidence>
<name>A0A022S0G1_ERYGU</name>
<evidence type="ECO:0000256" key="2">
    <source>
        <dbReference type="SAM" id="MobiDB-lite"/>
    </source>
</evidence>
<proteinExistence type="predicted"/>
<organism evidence="3 4">
    <name type="scientific">Erythranthe guttata</name>
    <name type="common">Yellow monkey flower</name>
    <name type="synonym">Mimulus guttatus</name>
    <dbReference type="NCBI Taxonomy" id="4155"/>
    <lineage>
        <taxon>Eukaryota</taxon>
        <taxon>Viridiplantae</taxon>
        <taxon>Streptophyta</taxon>
        <taxon>Embryophyta</taxon>
        <taxon>Tracheophyta</taxon>
        <taxon>Spermatophyta</taxon>
        <taxon>Magnoliopsida</taxon>
        <taxon>eudicotyledons</taxon>
        <taxon>Gunneridae</taxon>
        <taxon>Pentapetalae</taxon>
        <taxon>asterids</taxon>
        <taxon>lamiids</taxon>
        <taxon>Lamiales</taxon>
        <taxon>Phrymaceae</taxon>
        <taxon>Erythranthe</taxon>
    </lineage>
</organism>
<feature type="region of interest" description="Disordered" evidence="2">
    <location>
        <begin position="1"/>
        <end position="40"/>
    </location>
</feature>
<feature type="non-terminal residue" evidence="3">
    <location>
        <position position="112"/>
    </location>
</feature>
<dbReference type="Gene3D" id="3.40.605.10">
    <property type="entry name" value="Aldehyde Dehydrogenase, Chain A, domain 1"/>
    <property type="match status" value="1"/>
</dbReference>
<dbReference type="InterPro" id="IPR012394">
    <property type="entry name" value="Aldehyde_DH_NAD(P)"/>
</dbReference>
<dbReference type="InterPro" id="IPR016162">
    <property type="entry name" value="Ald_DH_N"/>
</dbReference>
<protein>
    <recommendedName>
        <fullName evidence="5">Aldehyde dehydrogenase domain-containing protein</fullName>
    </recommendedName>
</protein>
<dbReference type="SUPFAM" id="SSF53720">
    <property type="entry name" value="ALDH-like"/>
    <property type="match status" value="1"/>
</dbReference>
<reference evidence="3 4" key="1">
    <citation type="journal article" date="2013" name="Proc. Natl. Acad. Sci. U.S.A.">
        <title>Fine-scale variation in meiotic recombination in Mimulus inferred from population shotgun sequencing.</title>
        <authorList>
            <person name="Hellsten U."/>
            <person name="Wright K.M."/>
            <person name="Jenkins J."/>
            <person name="Shu S."/>
            <person name="Yuan Y."/>
            <person name="Wessler S.R."/>
            <person name="Schmutz J."/>
            <person name="Willis J.H."/>
            <person name="Rokhsar D.S."/>
        </authorList>
    </citation>
    <scope>NUCLEOTIDE SEQUENCE [LARGE SCALE GENOMIC DNA]</scope>
    <source>
        <strain evidence="4">cv. DUN x IM62</strain>
    </source>
</reference>
<feature type="compositionally biased region" description="Low complexity" evidence="2">
    <location>
        <begin position="9"/>
        <end position="18"/>
    </location>
</feature>
<dbReference type="GO" id="GO:0006081">
    <property type="term" value="P:aldehyde metabolic process"/>
    <property type="evidence" value="ECO:0007669"/>
    <property type="project" value="InterPro"/>
</dbReference>
<evidence type="ECO:0000313" key="3">
    <source>
        <dbReference type="EMBL" id="EYU46262.1"/>
    </source>
</evidence>
<feature type="compositionally biased region" description="Basic and acidic residues" evidence="2">
    <location>
        <begin position="23"/>
        <end position="40"/>
    </location>
</feature>
<dbReference type="STRING" id="4155.A0A022S0G1"/>
<dbReference type="PANTHER" id="PTHR43570:SF30">
    <property type="entry name" value="ALDEHYDE DEHYDROGENASE"/>
    <property type="match status" value="1"/>
</dbReference>
<keyword evidence="4" id="KW-1185">Reference proteome</keyword>
<dbReference type="PANTHER" id="PTHR43570">
    <property type="entry name" value="ALDEHYDE DEHYDROGENASE"/>
    <property type="match status" value="1"/>
</dbReference>
<dbReference type="EMBL" id="KI630171">
    <property type="protein sequence ID" value="EYU46262.1"/>
    <property type="molecule type" value="Genomic_DNA"/>
</dbReference>
<dbReference type="AlphaFoldDB" id="A0A022S0G1"/>
<gene>
    <name evidence="3" type="ORF">MIMGU_mgv1a0057252mg</name>
</gene>
<sequence>MEDFSSSKNNNNNNNNNNSIETAARELRETFNSGKTKEEKWRTTQLKNLLSLLMEKQEHIHTALQHDLAKHPVESFRDEVGPLIKSVNYALKGLKKWMVGKKADLPLAVFPA</sequence>
<keyword evidence="1" id="KW-0560">Oxidoreductase</keyword>
<dbReference type="GO" id="GO:0016491">
    <property type="term" value="F:oxidoreductase activity"/>
    <property type="evidence" value="ECO:0007669"/>
    <property type="project" value="UniProtKB-KW"/>
</dbReference>
<evidence type="ECO:0000313" key="4">
    <source>
        <dbReference type="Proteomes" id="UP000030748"/>
    </source>
</evidence>
<dbReference type="Proteomes" id="UP000030748">
    <property type="component" value="Unassembled WGS sequence"/>
</dbReference>
<accession>A0A022S0G1</accession>
<dbReference type="InterPro" id="IPR016161">
    <property type="entry name" value="Ald_DH/histidinol_DH"/>
</dbReference>
<dbReference type="eggNOG" id="KOG2456">
    <property type="taxonomic scope" value="Eukaryota"/>
</dbReference>